<keyword evidence="3" id="KW-1185">Reference proteome</keyword>
<reference evidence="3" key="1">
    <citation type="submission" date="2019-08" db="EMBL/GenBank/DDBJ databases">
        <title>Arthrobacter sp. nov., isolated from plateau pika and Tibetan wild ass.</title>
        <authorList>
            <person name="Ge Y."/>
        </authorList>
    </citation>
    <scope>NUCLEOTIDE SEQUENCE [LARGE SCALE GENOMIC DNA]</scope>
    <source>
        <strain evidence="3">HF-4214</strain>
    </source>
</reference>
<feature type="domain" description="Transposase IS116/IS110/IS902 C-terminal" evidence="1">
    <location>
        <begin position="1"/>
        <end position="73"/>
    </location>
</feature>
<evidence type="ECO:0000259" key="1">
    <source>
        <dbReference type="Pfam" id="PF02371"/>
    </source>
</evidence>
<accession>A0A6N7RMF8</accession>
<proteinExistence type="predicted"/>
<dbReference type="EMBL" id="VTFY01000004">
    <property type="protein sequence ID" value="MRX82344.1"/>
    <property type="molecule type" value="Genomic_DNA"/>
</dbReference>
<dbReference type="AlphaFoldDB" id="A0A6N7RMF8"/>
<name>A0A6N7RMF8_9ACTN</name>
<dbReference type="InterPro" id="IPR003346">
    <property type="entry name" value="Transposase_20"/>
</dbReference>
<evidence type="ECO:0000313" key="3">
    <source>
        <dbReference type="Proteomes" id="UP000438093"/>
    </source>
</evidence>
<organism evidence="2 3">
    <name type="scientific">Eggerthella guodeyinii</name>
    <dbReference type="NCBI Taxonomy" id="2690837"/>
    <lineage>
        <taxon>Bacteria</taxon>
        <taxon>Bacillati</taxon>
        <taxon>Actinomycetota</taxon>
        <taxon>Coriobacteriia</taxon>
        <taxon>Eggerthellales</taxon>
        <taxon>Eggerthellaceae</taxon>
        <taxon>Eggerthella</taxon>
    </lineage>
</organism>
<dbReference type="Proteomes" id="UP000438093">
    <property type="component" value="Unassembled WGS sequence"/>
</dbReference>
<protein>
    <submittedName>
        <fullName evidence="2">Transposase</fullName>
    </submittedName>
</protein>
<dbReference type="GO" id="GO:0004803">
    <property type="term" value="F:transposase activity"/>
    <property type="evidence" value="ECO:0007669"/>
    <property type="project" value="InterPro"/>
</dbReference>
<dbReference type="GO" id="GO:0003677">
    <property type="term" value="F:DNA binding"/>
    <property type="evidence" value="ECO:0007669"/>
    <property type="project" value="InterPro"/>
</dbReference>
<dbReference type="RefSeq" id="WP_412842364.1">
    <property type="nucleotide sequence ID" value="NZ_VTFY01000004.1"/>
</dbReference>
<evidence type="ECO:0000313" key="2">
    <source>
        <dbReference type="EMBL" id="MRX82344.1"/>
    </source>
</evidence>
<dbReference type="Pfam" id="PF02371">
    <property type="entry name" value="Transposase_20"/>
    <property type="match status" value="1"/>
</dbReference>
<dbReference type="GO" id="GO:0006313">
    <property type="term" value="P:DNA transposition"/>
    <property type="evidence" value="ECO:0007669"/>
    <property type="project" value="InterPro"/>
</dbReference>
<gene>
    <name evidence="2" type="ORF">GJG86_07530</name>
</gene>
<comment type="caution">
    <text evidence="2">The sequence shown here is derived from an EMBL/GenBank/DDBJ whole genome shotgun (WGS) entry which is preliminary data.</text>
</comment>
<sequence length="89" mass="9911">MGPRTATQLVATIRVDDFDGRDKIASYCGLAPATHESSRLIDCDKPSRASNKLFRSLLIFSCNPLRRSKSRHGEYLKACLAGAWGTRKR</sequence>